<keyword evidence="1" id="KW-0472">Membrane</keyword>
<evidence type="ECO:0000313" key="2">
    <source>
        <dbReference type="EMBL" id="GAA3989132.1"/>
    </source>
</evidence>
<dbReference type="Gene3D" id="3.30.70.100">
    <property type="match status" value="1"/>
</dbReference>
<keyword evidence="1" id="KW-1133">Transmembrane helix</keyword>
<dbReference type="Proteomes" id="UP001500742">
    <property type="component" value="Unassembled WGS sequence"/>
</dbReference>
<evidence type="ECO:0000256" key="1">
    <source>
        <dbReference type="SAM" id="Phobius"/>
    </source>
</evidence>
<sequence>MIRKVNFINVFSIIFITVCISLAAYNHSRIDKARQQNTASTVQPQVKIQRFGMVTGLKPEKMAYYKKLHANAWAGVLKKIKECNIRNYSIYLQKIDDKYFLFSYFEYAGTNFKADMAKMASDTTTQRWWKETDPTQIPLPEATANKQQWQNMEEVFHTN</sequence>
<protein>
    <recommendedName>
        <fullName evidence="4">L-rhamnose mutarotase</fullName>
    </recommendedName>
</protein>
<feature type="transmembrane region" description="Helical" evidence="1">
    <location>
        <begin position="6"/>
        <end position="25"/>
    </location>
</feature>
<evidence type="ECO:0000313" key="3">
    <source>
        <dbReference type="Proteomes" id="UP001500742"/>
    </source>
</evidence>
<dbReference type="PANTHER" id="PTHR34389:SF2">
    <property type="entry name" value="L-RHAMNOSE MUTAROTASE"/>
    <property type="match status" value="1"/>
</dbReference>
<gene>
    <name evidence="2" type="ORF">GCM10022210_47860</name>
</gene>
<organism evidence="2 3">
    <name type="scientific">Mucilaginibacter dorajii</name>
    <dbReference type="NCBI Taxonomy" id="692994"/>
    <lineage>
        <taxon>Bacteria</taxon>
        <taxon>Pseudomonadati</taxon>
        <taxon>Bacteroidota</taxon>
        <taxon>Sphingobacteriia</taxon>
        <taxon>Sphingobacteriales</taxon>
        <taxon>Sphingobacteriaceae</taxon>
        <taxon>Mucilaginibacter</taxon>
    </lineage>
</organism>
<dbReference type="InterPro" id="IPR008000">
    <property type="entry name" value="Rham/fucose_mutarotase"/>
</dbReference>
<accession>A0ABP7QWJ4</accession>
<dbReference type="Pfam" id="PF05336">
    <property type="entry name" value="rhaM"/>
    <property type="match status" value="1"/>
</dbReference>
<evidence type="ECO:0008006" key="4">
    <source>
        <dbReference type="Google" id="ProtNLM"/>
    </source>
</evidence>
<dbReference type="SUPFAM" id="SSF54909">
    <property type="entry name" value="Dimeric alpha+beta barrel"/>
    <property type="match status" value="1"/>
</dbReference>
<proteinExistence type="predicted"/>
<dbReference type="InterPro" id="IPR011008">
    <property type="entry name" value="Dimeric_a/b-barrel"/>
</dbReference>
<keyword evidence="3" id="KW-1185">Reference proteome</keyword>
<dbReference type="EMBL" id="BAAAZC010000031">
    <property type="protein sequence ID" value="GAA3989132.1"/>
    <property type="molecule type" value="Genomic_DNA"/>
</dbReference>
<name>A0ABP7QWJ4_9SPHI</name>
<dbReference type="PANTHER" id="PTHR34389">
    <property type="entry name" value="L-RHAMNOSE MUTAROTASE"/>
    <property type="match status" value="1"/>
</dbReference>
<dbReference type="RefSeq" id="WP_259087101.1">
    <property type="nucleotide sequence ID" value="NZ_BAAAZC010000031.1"/>
</dbReference>
<keyword evidence="1" id="KW-0812">Transmembrane</keyword>
<comment type="caution">
    <text evidence="2">The sequence shown here is derived from an EMBL/GenBank/DDBJ whole genome shotgun (WGS) entry which is preliminary data.</text>
</comment>
<reference evidence="3" key="1">
    <citation type="journal article" date="2019" name="Int. J. Syst. Evol. Microbiol.">
        <title>The Global Catalogue of Microorganisms (GCM) 10K type strain sequencing project: providing services to taxonomists for standard genome sequencing and annotation.</title>
        <authorList>
            <consortium name="The Broad Institute Genomics Platform"/>
            <consortium name="The Broad Institute Genome Sequencing Center for Infectious Disease"/>
            <person name="Wu L."/>
            <person name="Ma J."/>
        </authorList>
    </citation>
    <scope>NUCLEOTIDE SEQUENCE [LARGE SCALE GENOMIC DNA]</scope>
    <source>
        <strain evidence="3">JCM 16601</strain>
    </source>
</reference>